<dbReference type="InterPro" id="IPR008868">
    <property type="entry name" value="TniB"/>
</dbReference>
<protein>
    <submittedName>
        <fullName evidence="2">AAA family ATPase</fullName>
    </submittedName>
</protein>
<evidence type="ECO:0000313" key="2">
    <source>
        <dbReference type="EMBL" id="MVO76867.1"/>
    </source>
</evidence>
<dbReference type="SUPFAM" id="SSF52540">
    <property type="entry name" value="P-loop containing nucleoside triphosphate hydrolases"/>
    <property type="match status" value="1"/>
</dbReference>
<dbReference type="AlphaFoldDB" id="A0A6I4IXP3"/>
<feature type="compositionally biased region" description="Acidic residues" evidence="1">
    <location>
        <begin position="1"/>
        <end position="11"/>
    </location>
</feature>
<comment type="caution">
    <text evidence="2">The sequence shown here is derived from an EMBL/GenBank/DDBJ whole genome shotgun (WGS) entry which is preliminary data.</text>
</comment>
<name>A0A6I4IXP3_9SPHN</name>
<dbReference type="Gene3D" id="3.40.50.300">
    <property type="entry name" value="P-loop containing nucleotide triphosphate hydrolases"/>
    <property type="match status" value="1"/>
</dbReference>
<dbReference type="EMBL" id="WQMS01000002">
    <property type="protein sequence ID" value="MVO76867.1"/>
    <property type="molecule type" value="Genomic_DNA"/>
</dbReference>
<feature type="region of interest" description="Disordered" evidence="1">
    <location>
        <begin position="1"/>
        <end position="26"/>
    </location>
</feature>
<reference evidence="2 3" key="1">
    <citation type="submission" date="2019-12" db="EMBL/GenBank/DDBJ databases">
        <authorList>
            <person name="Huq M.A."/>
        </authorList>
    </citation>
    <scope>NUCLEOTIDE SEQUENCE [LARGE SCALE GENOMIC DNA]</scope>
    <source>
        <strain evidence="2 3">MAH-20</strain>
    </source>
</reference>
<evidence type="ECO:0000256" key="1">
    <source>
        <dbReference type="SAM" id="MobiDB-lite"/>
    </source>
</evidence>
<dbReference type="Pfam" id="PF05621">
    <property type="entry name" value="TniB"/>
    <property type="match status" value="1"/>
</dbReference>
<keyword evidence="3" id="KW-1185">Reference proteome</keyword>
<dbReference type="Proteomes" id="UP000441389">
    <property type="component" value="Unassembled WGS sequence"/>
</dbReference>
<organism evidence="2 3">
    <name type="scientific">Sphingomonas horti</name>
    <dbReference type="NCBI Taxonomy" id="2682842"/>
    <lineage>
        <taxon>Bacteria</taxon>
        <taxon>Pseudomonadati</taxon>
        <taxon>Pseudomonadota</taxon>
        <taxon>Alphaproteobacteria</taxon>
        <taxon>Sphingomonadales</taxon>
        <taxon>Sphingomonadaceae</taxon>
        <taxon>Sphingomonas</taxon>
    </lineage>
</organism>
<accession>A0A6I4IXP3</accession>
<dbReference type="InterPro" id="IPR027417">
    <property type="entry name" value="P-loop_NTPase"/>
</dbReference>
<proteinExistence type="predicted"/>
<evidence type="ECO:0000313" key="3">
    <source>
        <dbReference type="Proteomes" id="UP000441389"/>
    </source>
</evidence>
<dbReference type="RefSeq" id="WP_157025844.1">
    <property type="nucleotide sequence ID" value="NZ_WQMS01000002.1"/>
</dbReference>
<sequence length="312" mass="34183">MANSTESEDESPSERGARVGGVQSRFQDIRLAEPRQHQLIETMEQLRVSGLARAPGAPTRGIRVIQPSGAGKSEAAKQFVAFVAAQPDRDPTKTPVLHVTLETTGTPKSLIVSCLEQLGDEYATEGTESLLLKRLRKALIEKGVEIMIIDELNHCSQKIMGKDVSNTLKNMLTKGWAPIVFMGTADANRLFKSNKELRNRCSSQLSLTPLDPDHEDDLTAWKQFLAGMDEEIVRRKLLTRHSNLAAPDVAEALCRACSGLIGELALVLEDALCAVARRRGSRITVADLHRALDVRYVLEGELDANPLQGLAE</sequence>
<gene>
    <name evidence="2" type="ORF">GON01_02800</name>
</gene>